<feature type="region of interest" description="Disordered" evidence="2">
    <location>
        <begin position="48"/>
        <end position="80"/>
    </location>
</feature>
<comment type="caution">
    <text evidence="4">The sequence shown here is derived from an EMBL/GenBank/DDBJ whole genome shotgun (WGS) entry which is preliminary data.</text>
</comment>
<sequence length="172" mass="19454">FNNHFDAQNAANFFDSLPNPEMENLRKQLEDLQLVLYNKDSEIQQLKESQISTLGNTNETSNGVTDKGKENSDEQRDKDVNMNMKLEQENISLKQRLKDTEIHIKQLQTQLETTAAVAAAAAVGTSSGSAAEARCRQLEEELDAIKREQEDLLVLVTDQDSKVSEYRRKLRG</sequence>
<dbReference type="Pfam" id="PF04871">
    <property type="entry name" value="Uso1_p115_C"/>
    <property type="match status" value="1"/>
</dbReference>
<name>A0AAW0YR91_CHEQU</name>
<dbReference type="Proteomes" id="UP001445076">
    <property type="component" value="Unassembled WGS sequence"/>
</dbReference>
<feature type="coiled-coil region" evidence="1">
    <location>
        <begin position="83"/>
        <end position="155"/>
    </location>
</feature>
<gene>
    <name evidence="4" type="ORF">OTU49_013796</name>
</gene>
<organism evidence="4 5">
    <name type="scientific">Cherax quadricarinatus</name>
    <name type="common">Australian red claw crayfish</name>
    <dbReference type="NCBI Taxonomy" id="27406"/>
    <lineage>
        <taxon>Eukaryota</taxon>
        <taxon>Metazoa</taxon>
        <taxon>Ecdysozoa</taxon>
        <taxon>Arthropoda</taxon>
        <taxon>Crustacea</taxon>
        <taxon>Multicrustacea</taxon>
        <taxon>Malacostraca</taxon>
        <taxon>Eumalacostraca</taxon>
        <taxon>Eucarida</taxon>
        <taxon>Decapoda</taxon>
        <taxon>Pleocyemata</taxon>
        <taxon>Astacidea</taxon>
        <taxon>Parastacoidea</taxon>
        <taxon>Parastacidae</taxon>
        <taxon>Cherax</taxon>
    </lineage>
</organism>
<protein>
    <recommendedName>
        <fullName evidence="3">Uso1/p115-like vesicle tethering protein C-terminal domain-containing protein</fullName>
    </recommendedName>
</protein>
<reference evidence="4 5" key="1">
    <citation type="journal article" date="2024" name="BMC Genomics">
        <title>Genome assembly of redclaw crayfish (Cherax quadricarinatus) provides insights into its immune adaptation and hypoxia tolerance.</title>
        <authorList>
            <person name="Liu Z."/>
            <person name="Zheng J."/>
            <person name="Li H."/>
            <person name="Fang K."/>
            <person name="Wang S."/>
            <person name="He J."/>
            <person name="Zhou D."/>
            <person name="Weng S."/>
            <person name="Chi M."/>
            <person name="Gu Z."/>
            <person name="He J."/>
            <person name="Li F."/>
            <person name="Wang M."/>
        </authorList>
    </citation>
    <scope>NUCLEOTIDE SEQUENCE [LARGE SCALE GENOMIC DNA]</scope>
    <source>
        <strain evidence="4">ZL_2023a</strain>
    </source>
</reference>
<feature type="non-terminal residue" evidence="4">
    <location>
        <position position="172"/>
    </location>
</feature>
<dbReference type="GO" id="GO:0006886">
    <property type="term" value="P:intracellular protein transport"/>
    <property type="evidence" value="ECO:0007669"/>
    <property type="project" value="InterPro"/>
</dbReference>
<feature type="compositionally biased region" description="Polar residues" evidence="2">
    <location>
        <begin position="48"/>
        <end position="64"/>
    </location>
</feature>
<evidence type="ECO:0000259" key="3">
    <source>
        <dbReference type="Pfam" id="PF04871"/>
    </source>
</evidence>
<keyword evidence="1" id="KW-0175">Coiled coil</keyword>
<dbReference type="EMBL" id="JARKIK010000001">
    <property type="protein sequence ID" value="KAK8754152.1"/>
    <property type="molecule type" value="Genomic_DNA"/>
</dbReference>
<evidence type="ECO:0000313" key="4">
    <source>
        <dbReference type="EMBL" id="KAK8754152.1"/>
    </source>
</evidence>
<accession>A0AAW0YR91</accession>
<dbReference type="InterPro" id="IPR006955">
    <property type="entry name" value="Uso1_p115_C"/>
</dbReference>
<feature type="compositionally biased region" description="Basic and acidic residues" evidence="2">
    <location>
        <begin position="66"/>
        <end position="80"/>
    </location>
</feature>
<evidence type="ECO:0000256" key="1">
    <source>
        <dbReference type="SAM" id="Coils"/>
    </source>
</evidence>
<feature type="domain" description="Uso1/p115-like vesicle tethering protein C-terminal" evidence="3">
    <location>
        <begin position="85"/>
        <end position="170"/>
    </location>
</feature>
<dbReference type="AlphaFoldDB" id="A0AAW0YR91"/>
<evidence type="ECO:0000256" key="2">
    <source>
        <dbReference type="SAM" id="MobiDB-lite"/>
    </source>
</evidence>
<proteinExistence type="predicted"/>
<dbReference type="GO" id="GO:0016192">
    <property type="term" value="P:vesicle-mediated transport"/>
    <property type="evidence" value="ECO:0007669"/>
    <property type="project" value="InterPro"/>
</dbReference>
<evidence type="ECO:0000313" key="5">
    <source>
        <dbReference type="Proteomes" id="UP001445076"/>
    </source>
</evidence>
<feature type="non-terminal residue" evidence="4">
    <location>
        <position position="1"/>
    </location>
</feature>
<keyword evidence="5" id="KW-1185">Reference proteome</keyword>